<feature type="compositionally biased region" description="Polar residues" evidence="2">
    <location>
        <begin position="24"/>
        <end position="56"/>
    </location>
</feature>
<feature type="compositionally biased region" description="Basic and acidic residues" evidence="2">
    <location>
        <begin position="212"/>
        <end position="235"/>
    </location>
</feature>
<keyword evidence="1" id="KW-0175">Coiled coil</keyword>
<feature type="region of interest" description="Disordered" evidence="2">
    <location>
        <begin position="138"/>
        <end position="253"/>
    </location>
</feature>
<keyword evidence="4" id="KW-1185">Reference proteome</keyword>
<feature type="coiled-coil region" evidence="1">
    <location>
        <begin position="91"/>
        <end position="118"/>
    </location>
</feature>
<proteinExistence type="predicted"/>
<evidence type="ECO:0000313" key="3">
    <source>
        <dbReference type="EMBL" id="RKP29563.1"/>
    </source>
</evidence>
<dbReference type="OrthoDB" id="4036304at2759"/>
<evidence type="ECO:0000256" key="1">
    <source>
        <dbReference type="SAM" id="Coils"/>
    </source>
</evidence>
<sequence length="383" mass="41382">MTQNSALASPALFHPLKNSCARPNSLSKGINLNTVSPQPESPVSRSEPSGPASNGLNSPSSCPPINISAKDASKLPIDEQLRLLALREMALVELKDKIATLNAQFQQSEKELQIVRATIQRNLHREMYIAAVGNIEKRRRAPSAQQPPANGSASRRPKLKLNALSRSLRDSVGPALTGPDTGKAASTSLTSDSASVAVSEETSVKTNTLNTRDARREMRPGDASKDASRSKDVSRAKVSSKTPSSQFTPSEHFVRSPRPIALAANIETPLVEHKQSLYVQKLLRAGDSAFASLYASSGSLETFKEALAETIHFRDPEVMLQTVSNSLWSFVNEVKQSVLAPAMSSGLLDNSDCETFSECTSDDEAAVEWSVYSSMWRPKGPSH</sequence>
<evidence type="ECO:0000313" key="4">
    <source>
        <dbReference type="Proteomes" id="UP000268321"/>
    </source>
</evidence>
<evidence type="ECO:0000256" key="2">
    <source>
        <dbReference type="SAM" id="MobiDB-lite"/>
    </source>
</evidence>
<feature type="compositionally biased region" description="Low complexity" evidence="2">
    <location>
        <begin position="184"/>
        <end position="201"/>
    </location>
</feature>
<feature type="compositionally biased region" description="Polar residues" evidence="2">
    <location>
        <begin position="143"/>
        <end position="153"/>
    </location>
</feature>
<organism evidence="3 4">
    <name type="scientific">Metschnikowia bicuspidata</name>
    <dbReference type="NCBI Taxonomy" id="27322"/>
    <lineage>
        <taxon>Eukaryota</taxon>
        <taxon>Fungi</taxon>
        <taxon>Dikarya</taxon>
        <taxon>Ascomycota</taxon>
        <taxon>Saccharomycotina</taxon>
        <taxon>Pichiomycetes</taxon>
        <taxon>Metschnikowiaceae</taxon>
        <taxon>Metschnikowia</taxon>
    </lineage>
</organism>
<dbReference type="Proteomes" id="UP000268321">
    <property type="component" value="Unassembled WGS sequence"/>
</dbReference>
<dbReference type="EMBL" id="ML004482">
    <property type="protein sequence ID" value="RKP29563.1"/>
    <property type="molecule type" value="Genomic_DNA"/>
</dbReference>
<name>A0A4P9ZA05_9ASCO</name>
<reference evidence="4" key="1">
    <citation type="journal article" date="2018" name="Nat. Microbiol.">
        <title>Leveraging single-cell genomics to expand the fungal tree of life.</title>
        <authorList>
            <person name="Ahrendt S.R."/>
            <person name="Quandt C.A."/>
            <person name="Ciobanu D."/>
            <person name="Clum A."/>
            <person name="Salamov A."/>
            <person name="Andreopoulos B."/>
            <person name="Cheng J.F."/>
            <person name="Woyke T."/>
            <person name="Pelin A."/>
            <person name="Henrissat B."/>
            <person name="Reynolds N.K."/>
            <person name="Benny G.L."/>
            <person name="Smith M.E."/>
            <person name="James T.Y."/>
            <person name="Grigoriev I.V."/>
        </authorList>
    </citation>
    <scope>NUCLEOTIDE SEQUENCE [LARGE SCALE GENOMIC DNA]</scope>
    <source>
        <strain evidence="4">Baker2002</strain>
    </source>
</reference>
<feature type="compositionally biased region" description="Low complexity" evidence="2">
    <location>
        <begin position="57"/>
        <end position="68"/>
    </location>
</feature>
<accession>A0A4P9ZA05</accession>
<dbReference type="AlphaFoldDB" id="A0A4P9ZA05"/>
<gene>
    <name evidence="3" type="ORF">METBISCDRAFT_28150</name>
</gene>
<feature type="compositionally biased region" description="Polar residues" evidence="2">
    <location>
        <begin position="237"/>
        <end position="249"/>
    </location>
</feature>
<feature type="region of interest" description="Disordered" evidence="2">
    <location>
        <begin position="24"/>
        <end position="69"/>
    </location>
</feature>
<protein>
    <submittedName>
        <fullName evidence="3">Uncharacterized protein</fullName>
    </submittedName>
</protein>